<reference evidence="2" key="1">
    <citation type="journal article" date="2015" name="Nature">
        <title>Complex archaea that bridge the gap between prokaryotes and eukaryotes.</title>
        <authorList>
            <person name="Spang A."/>
            <person name="Saw J.H."/>
            <person name="Jorgensen S.L."/>
            <person name="Zaremba-Niedzwiedzka K."/>
            <person name="Martijn J."/>
            <person name="Lind A.E."/>
            <person name="van Eijk R."/>
            <person name="Schleper C."/>
            <person name="Guy L."/>
            <person name="Ettema T.J."/>
        </authorList>
    </citation>
    <scope>NUCLEOTIDE SEQUENCE</scope>
</reference>
<organism evidence="2">
    <name type="scientific">marine sediment metagenome</name>
    <dbReference type="NCBI Taxonomy" id="412755"/>
    <lineage>
        <taxon>unclassified sequences</taxon>
        <taxon>metagenomes</taxon>
        <taxon>ecological metagenomes</taxon>
    </lineage>
</organism>
<sequence length="54" mass="6477">MTLKDSVKDLKEKVREKRQRDKLLKEHQKLQEELEKGSIKGLAKKGLKKLWNQF</sequence>
<name>A0A0F9KBK9_9ZZZZ</name>
<gene>
    <name evidence="2" type="ORF">LCGC14_1351220</name>
</gene>
<dbReference type="EMBL" id="LAZR01008351">
    <property type="protein sequence ID" value="KKM79303.1"/>
    <property type="molecule type" value="Genomic_DNA"/>
</dbReference>
<keyword evidence="1" id="KW-0175">Coiled coil</keyword>
<accession>A0A0F9KBK9</accession>
<protein>
    <submittedName>
        <fullName evidence="2">Uncharacterized protein</fullName>
    </submittedName>
</protein>
<evidence type="ECO:0000313" key="2">
    <source>
        <dbReference type="EMBL" id="KKM79303.1"/>
    </source>
</evidence>
<feature type="coiled-coil region" evidence="1">
    <location>
        <begin position="7"/>
        <end position="40"/>
    </location>
</feature>
<proteinExistence type="predicted"/>
<dbReference type="AlphaFoldDB" id="A0A0F9KBK9"/>
<comment type="caution">
    <text evidence="2">The sequence shown here is derived from an EMBL/GenBank/DDBJ whole genome shotgun (WGS) entry which is preliminary data.</text>
</comment>
<evidence type="ECO:0000256" key="1">
    <source>
        <dbReference type="SAM" id="Coils"/>
    </source>
</evidence>